<accession>A0A815JG45</accession>
<dbReference type="AlphaFoldDB" id="A0A815JG45"/>
<gene>
    <name evidence="2" type="ORF">CJN711_LOCUS33412</name>
    <name evidence="1" type="ORF">KQP761_LOCUS8595</name>
</gene>
<dbReference type="CDD" id="cd00198">
    <property type="entry name" value="vWFA"/>
    <property type="match status" value="1"/>
</dbReference>
<dbReference type="InterPro" id="IPR036465">
    <property type="entry name" value="vWFA_dom_sf"/>
</dbReference>
<dbReference type="EMBL" id="CAJNOW010003338">
    <property type="protein sequence ID" value="CAF1378640.1"/>
    <property type="molecule type" value="Genomic_DNA"/>
</dbReference>
<evidence type="ECO:0008006" key="4">
    <source>
        <dbReference type="Google" id="ProtNLM"/>
    </source>
</evidence>
<dbReference type="SUPFAM" id="SSF53300">
    <property type="entry name" value="vWA-like"/>
    <property type="match status" value="1"/>
</dbReference>
<evidence type="ECO:0000313" key="3">
    <source>
        <dbReference type="Proteomes" id="UP000663834"/>
    </source>
</evidence>
<name>A0A815JG45_9BILA</name>
<evidence type="ECO:0000313" key="2">
    <source>
        <dbReference type="EMBL" id="CAF1585192.1"/>
    </source>
</evidence>
<dbReference type="Gene3D" id="3.40.50.410">
    <property type="entry name" value="von Willebrand factor, type A domain"/>
    <property type="match status" value="1"/>
</dbReference>
<dbReference type="OrthoDB" id="10004123at2759"/>
<dbReference type="Proteomes" id="UP000663834">
    <property type="component" value="Unassembled WGS sequence"/>
</dbReference>
<dbReference type="Proteomes" id="UP000663855">
    <property type="component" value="Unassembled WGS sequence"/>
</dbReference>
<organism evidence="1 3">
    <name type="scientific">Rotaria magnacalcarata</name>
    <dbReference type="NCBI Taxonomy" id="392030"/>
    <lineage>
        <taxon>Eukaryota</taxon>
        <taxon>Metazoa</taxon>
        <taxon>Spiralia</taxon>
        <taxon>Gnathifera</taxon>
        <taxon>Rotifera</taxon>
        <taxon>Eurotatoria</taxon>
        <taxon>Bdelloidea</taxon>
        <taxon>Philodinida</taxon>
        <taxon>Philodinidae</taxon>
        <taxon>Rotaria</taxon>
    </lineage>
</organism>
<comment type="caution">
    <text evidence="1">The sequence shown here is derived from an EMBL/GenBank/DDBJ whole genome shotgun (WGS) entry which is preliminary data.</text>
</comment>
<sequence>MKCELCNNDTWPTDSSSTICTTCKQLHRCDLFSKILTTLLDIYYANRGFDVVKDKCIQFNKIIKNYPLFISTFPTFDPDEHDTDRVALHYLRNYVISEDNNTLQKHHPIKIDTTNNSCIYRTIAILCRSEVEDGAKELRVRNVIDMVLNAEVYHSTDPELHSCLQWGETWKYFVLEQLRDKPLMNGPNAVLTLCLQSLCNIINMRIRSVYPKVPGGSDDLRKRLNRIFSPSDIQSNETTLSTITILWSNMKHISSHSTSLIWMPDCVVPLLPKSDFYINDKIVSPRANSPALQNPAERSFYILSCFCPITQGVLNELVSDSDQQKHSEAEMRKEDTKLSEFICPKCSKSCNDYRFDWRAVTLFRQNFTGARLTYILIDVTSSMTVNLLNSLLNWNNSLLPRITRTKEAVKQLLKEIAAAASPSDQAILTTFDDKLKNPALIPLCKASEIAIEANLKCIDAIELSPRSTQTYFYSVLKGVYEMLERQPFLYVDLYLFSDGIDTSPKKNDKAYQAIIRGLNEKIGAKCHFMNCGSALNGFSVAAWLGDAEADFSMSVCIEEIKTEVKAVYKRDHARTIDLTTRTTRFRGRTLDVPSPTLTHFMTDAEAASIRVPIRKKKNEDETLPMTTVFRRSDPNLKGINDYLSVLPSADRLRSSSATNISSQATSEYRIATRNLQARKWY</sequence>
<evidence type="ECO:0000313" key="1">
    <source>
        <dbReference type="EMBL" id="CAF1378640.1"/>
    </source>
</evidence>
<proteinExistence type="predicted"/>
<protein>
    <recommendedName>
        <fullName evidence="4">VWFA domain-containing protein</fullName>
    </recommendedName>
</protein>
<dbReference type="EMBL" id="CAJNOV010016148">
    <property type="protein sequence ID" value="CAF1585192.1"/>
    <property type="molecule type" value="Genomic_DNA"/>
</dbReference>
<reference evidence="1" key="1">
    <citation type="submission" date="2021-02" db="EMBL/GenBank/DDBJ databases">
        <authorList>
            <person name="Nowell W R."/>
        </authorList>
    </citation>
    <scope>NUCLEOTIDE SEQUENCE</scope>
</reference>